<gene>
    <name evidence="1" type="primary">97</name>
    <name evidence="1" type="ORF">PBI_121Q_97</name>
</gene>
<evidence type="ECO:0000313" key="2">
    <source>
        <dbReference type="Proteomes" id="UP000029889"/>
    </source>
</evidence>
<proteinExistence type="predicted"/>
<accession>A0A097EX30</accession>
<protein>
    <submittedName>
        <fullName evidence="1">Uncharacterized protein</fullName>
    </submittedName>
</protein>
<organism evidence="1 2">
    <name type="scientific">Escherichia phage 121Q</name>
    <dbReference type="NCBI Taxonomy" id="1555202"/>
    <lineage>
        <taxon>Viruses</taxon>
        <taxon>Duplodnaviria</taxon>
        <taxon>Heunggongvirae</taxon>
        <taxon>Uroviricota</taxon>
        <taxon>Caudoviricetes</taxon>
        <taxon>Asteriusvirus</taxon>
        <taxon>Asteriusvirus av121Q</taxon>
    </lineage>
</organism>
<name>A0A097EX30_9CAUD</name>
<dbReference type="GeneID" id="22111137"/>
<sequence length="47" mass="5426">MPVRNSTSRFTLQQKADLLNMANKDSNFYYLVLGGSVEKIDLRECMK</sequence>
<reference evidence="1 2" key="1">
    <citation type="submission" date="2014-09" db="EMBL/GenBank/DDBJ databases">
        <authorList>
            <person name="Lapin J.S."/>
            <person name="Pope W.H."/>
            <person name="Hua J."/>
            <person name="Ford M.E."/>
            <person name="Conway J.F."/>
            <person name="Hatfull G.F."/>
            <person name="Hendrix R.W."/>
        </authorList>
    </citation>
    <scope>NUCLEOTIDE SEQUENCE [LARGE SCALE GENOMIC DNA]</scope>
</reference>
<keyword evidence="2" id="KW-1185">Reference proteome</keyword>
<dbReference type="RefSeq" id="YP_009101691.1">
    <property type="nucleotide sequence ID" value="NC_025447.1"/>
</dbReference>
<dbReference type="EMBL" id="KM507819">
    <property type="protein sequence ID" value="AIT13994.1"/>
    <property type="molecule type" value="Genomic_DNA"/>
</dbReference>
<dbReference type="KEGG" id="vg:22111137"/>
<dbReference type="Proteomes" id="UP000029889">
    <property type="component" value="Segment"/>
</dbReference>
<evidence type="ECO:0000313" key="1">
    <source>
        <dbReference type="EMBL" id="AIT13994.1"/>
    </source>
</evidence>